<dbReference type="InterPro" id="IPR037041">
    <property type="entry name" value="Trigger_fac_C_sf"/>
</dbReference>
<keyword evidence="4" id="KW-0132">Cell division</keyword>
<dbReference type="InterPro" id="IPR008880">
    <property type="entry name" value="Trigger_fac_C"/>
</dbReference>
<dbReference type="EMBL" id="LWLV01001072">
    <property type="protein sequence ID" value="OTA40875.1"/>
    <property type="molecule type" value="Genomic_DNA"/>
</dbReference>
<proteinExistence type="inferred from homology"/>
<dbReference type="Pfam" id="PF00254">
    <property type="entry name" value="FKBP_C"/>
    <property type="match status" value="1"/>
</dbReference>
<dbReference type="FunFam" id="3.10.50.40:FF:000001">
    <property type="entry name" value="Trigger factor"/>
    <property type="match status" value="1"/>
</dbReference>
<keyword evidence="8" id="KW-0131">Cell cycle</keyword>
<dbReference type="GO" id="GO:0006457">
    <property type="term" value="P:protein folding"/>
    <property type="evidence" value="ECO:0007669"/>
    <property type="project" value="InterPro"/>
</dbReference>
<dbReference type="SUPFAM" id="SSF109998">
    <property type="entry name" value="Triger factor/SurA peptide-binding domain-like"/>
    <property type="match status" value="1"/>
</dbReference>
<dbReference type="InterPro" id="IPR027304">
    <property type="entry name" value="Trigger_fact/SurA_dom_sf"/>
</dbReference>
<dbReference type="GO" id="GO:0005737">
    <property type="term" value="C:cytoplasm"/>
    <property type="evidence" value="ECO:0007669"/>
    <property type="project" value="UniProtKB-SubCell"/>
</dbReference>
<comment type="function">
    <text evidence="9">Involved in protein export. Acts as a chaperone by maintaining the newly synthesized protein in an open conformation. Functions as a peptidyl-prolyl cis-trans isomerase.</text>
</comment>
<evidence type="ECO:0000256" key="1">
    <source>
        <dbReference type="ARBA" id="ARBA00000971"/>
    </source>
</evidence>
<evidence type="ECO:0000256" key="10">
    <source>
        <dbReference type="PROSITE-ProRule" id="PRU00277"/>
    </source>
</evidence>
<dbReference type="InterPro" id="IPR046357">
    <property type="entry name" value="PPIase_dom_sf"/>
</dbReference>
<gene>
    <name evidence="12" type="ORF">A6D92_12350</name>
</gene>
<dbReference type="NCBIfam" id="TIGR00115">
    <property type="entry name" value="tig"/>
    <property type="match status" value="1"/>
</dbReference>
<keyword evidence="7 10" id="KW-0413">Isomerase</keyword>
<evidence type="ECO:0000256" key="6">
    <source>
        <dbReference type="ARBA" id="ARBA00023186"/>
    </source>
</evidence>
<evidence type="ECO:0000256" key="9">
    <source>
        <dbReference type="ARBA" id="ARBA00024849"/>
    </source>
</evidence>
<evidence type="ECO:0000313" key="12">
    <source>
        <dbReference type="EMBL" id="OTA40875.1"/>
    </source>
</evidence>
<dbReference type="EC" id="5.2.1.8" evidence="10"/>
<evidence type="ECO:0000256" key="4">
    <source>
        <dbReference type="ARBA" id="ARBA00022618"/>
    </source>
</evidence>
<keyword evidence="6" id="KW-0143">Chaperone</keyword>
<dbReference type="SUPFAM" id="SSF54534">
    <property type="entry name" value="FKBP-like"/>
    <property type="match status" value="1"/>
</dbReference>
<dbReference type="Pfam" id="PF05698">
    <property type="entry name" value="Trigger_C"/>
    <property type="match status" value="1"/>
</dbReference>
<dbReference type="InterPro" id="IPR001179">
    <property type="entry name" value="PPIase_FKBP_dom"/>
</dbReference>
<dbReference type="GO" id="GO:0051301">
    <property type="term" value="P:cell division"/>
    <property type="evidence" value="ECO:0007669"/>
    <property type="project" value="UniProtKB-KW"/>
</dbReference>
<dbReference type="InterPro" id="IPR005215">
    <property type="entry name" value="Trig_fac"/>
</dbReference>
<feature type="domain" description="PPIase FKBP-type" evidence="11">
    <location>
        <begin position="44"/>
        <end position="129"/>
    </location>
</feature>
<comment type="caution">
    <text evidence="12">The sequence shown here is derived from an EMBL/GenBank/DDBJ whole genome shotgun (WGS) entry which is preliminary data.</text>
</comment>
<dbReference type="Gene3D" id="1.10.3120.10">
    <property type="entry name" value="Trigger factor, C-terminal domain"/>
    <property type="match status" value="1"/>
</dbReference>
<evidence type="ECO:0000256" key="3">
    <source>
        <dbReference type="ARBA" id="ARBA00005464"/>
    </source>
</evidence>
<evidence type="ECO:0000256" key="5">
    <source>
        <dbReference type="ARBA" id="ARBA00023110"/>
    </source>
</evidence>
<dbReference type="Proteomes" id="UP000194267">
    <property type="component" value="Unassembled WGS sequence"/>
</dbReference>
<keyword evidence="5 10" id="KW-0697">Rotamase</keyword>
<feature type="non-terminal residue" evidence="12">
    <location>
        <position position="1"/>
    </location>
</feature>
<name>A0A1Y2T6R0_SYMTR</name>
<dbReference type="GO" id="GO:0003755">
    <property type="term" value="F:peptidyl-prolyl cis-trans isomerase activity"/>
    <property type="evidence" value="ECO:0007669"/>
    <property type="project" value="UniProtKB-KW"/>
</dbReference>
<dbReference type="Gene3D" id="3.10.50.40">
    <property type="match status" value="1"/>
</dbReference>
<evidence type="ECO:0000259" key="11">
    <source>
        <dbReference type="PROSITE" id="PS50059"/>
    </source>
</evidence>
<evidence type="ECO:0000256" key="2">
    <source>
        <dbReference type="ARBA" id="ARBA00004496"/>
    </source>
</evidence>
<comment type="similarity">
    <text evidence="3">Belongs to the FKBP-type PPIase family. Tig subfamily.</text>
</comment>
<evidence type="ECO:0000256" key="7">
    <source>
        <dbReference type="ARBA" id="ARBA00023235"/>
    </source>
</evidence>
<accession>A0A1Y2T6R0</accession>
<dbReference type="PROSITE" id="PS50059">
    <property type="entry name" value="FKBP_PPIASE"/>
    <property type="match status" value="1"/>
</dbReference>
<reference evidence="13" key="1">
    <citation type="submission" date="2016-04" db="EMBL/GenBank/DDBJ databases">
        <authorList>
            <person name="Antunes L.P."/>
            <person name="Martins L.F."/>
            <person name="Pereira R.V."/>
            <person name="Thomas A.M."/>
            <person name="Barbosa D."/>
            <person name="Nascimento L."/>
            <person name="Silva G.M."/>
            <person name="Condomitti G.W."/>
            <person name="Digiampietri L.A."/>
            <person name="Lombardi K.C."/>
            <person name="Ramos P.L."/>
            <person name="Quaggio R.B."/>
            <person name="Oliveira J.C."/>
            <person name="Pascon R.C."/>
            <person name="Cruz J.B."/>
            <person name="Silva A.M."/>
            <person name="Setubal J.C."/>
        </authorList>
    </citation>
    <scope>NUCLEOTIDE SEQUENCE [LARGE SCALE GENOMIC DNA]</scope>
</reference>
<dbReference type="GO" id="GO:0015031">
    <property type="term" value="P:protein transport"/>
    <property type="evidence" value="ECO:0007669"/>
    <property type="project" value="InterPro"/>
</dbReference>
<organism evidence="12 13">
    <name type="scientific">Symbiobacterium thermophilum</name>
    <dbReference type="NCBI Taxonomy" id="2734"/>
    <lineage>
        <taxon>Bacteria</taxon>
        <taxon>Bacillati</taxon>
        <taxon>Bacillota</taxon>
        <taxon>Clostridia</taxon>
        <taxon>Eubacteriales</taxon>
        <taxon>Symbiobacteriaceae</taxon>
        <taxon>Symbiobacterium</taxon>
    </lineage>
</organism>
<sequence length="310" mass="34802">RLSGFGIEKKVPEVTDAEVEEQLNALRERLATLVTDEAGEVVQGSFAVIDFEGFIDGEPFEGGKGEGYMVEIGAGRLLPGFEEGLIGAKAGEVREVQVTFPEDYRPEHLAGKQAVFKVTVHEVKKKELPELNDEFAQQVSPFKTVEELRADIKNRLIEAAAQRAEEEFRNKVIEAVADDASVEVPEVLVHEKVHDLIHDFERELAQRGMTLEMWQQITGKTHEDLHKEFEPQAAKLAKVDLVLSAVAKQVGLTVTDAELEAEFDRMMSLYPKQQSYIRKLRASAAYRAQLRRDLLRQKTVKHLVELNSAA</sequence>
<comment type="subcellular location">
    <subcellularLocation>
        <location evidence="2">Cytoplasm</location>
    </subcellularLocation>
</comment>
<evidence type="ECO:0000256" key="8">
    <source>
        <dbReference type="ARBA" id="ARBA00023306"/>
    </source>
</evidence>
<dbReference type="AlphaFoldDB" id="A0A1Y2T6R0"/>
<evidence type="ECO:0000313" key="13">
    <source>
        <dbReference type="Proteomes" id="UP000194267"/>
    </source>
</evidence>
<comment type="catalytic activity">
    <reaction evidence="1 10">
        <text>[protein]-peptidylproline (omega=180) = [protein]-peptidylproline (omega=0)</text>
        <dbReference type="Rhea" id="RHEA:16237"/>
        <dbReference type="Rhea" id="RHEA-COMP:10747"/>
        <dbReference type="Rhea" id="RHEA-COMP:10748"/>
        <dbReference type="ChEBI" id="CHEBI:83833"/>
        <dbReference type="ChEBI" id="CHEBI:83834"/>
        <dbReference type="EC" id="5.2.1.8"/>
    </reaction>
</comment>
<protein>
    <recommendedName>
        <fullName evidence="10">peptidylprolyl isomerase</fullName>
        <ecNumber evidence="10">5.2.1.8</ecNumber>
    </recommendedName>
</protein>